<organism evidence="2 3">
    <name type="scientific">Chaetomium globosum (strain ATCC 6205 / CBS 148.51 / DSM 1962 / NBRC 6347 / NRRL 1970)</name>
    <name type="common">Soil fungus</name>
    <dbReference type="NCBI Taxonomy" id="306901"/>
    <lineage>
        <taxon>Eukaryota</taxon>
        <taxon>Fungi</taxon>
        <taxon>Dikarya</taxon>
        <taxon>Ascomycota</taxon>
        <taxon>Pezizomycotina</taxon>
        <taxon>Sordariomycetes</taxon>
        <taxon>Sordariomycetidae</taxon>
        <taxon>Sordariales</taxon>
        <taxon>Chaetomiaceae</taxon>
        <taxon>Chaetomium</taxon>
    </lineage>
</organism>
<feature type="compositionally biased region" description="Polar residues" evidence="1">
    <location>
        <begin position="1"/>
        <end position="12"/>
    </location>
</feature>
<protein>
    <submittedName>
        <fullName evidence="2">Uncharacterized protein</fullName>
    </submittedName>
</protein>
<evidence type="ECO:0000313" key="3">
    <source>
        <dbReference type="Proteomes" id="UP000001056"/>
    </source>
</evidence>
<dbReference type="EMBL" id="CH408034">
    <property type="protein sequence ID" value="EAQ84596.1"/>
    <property type="molecule type" value="Genomic_DNA"/>
</dbReference>
<dbReference type="RefSeq" id="XP_001226537.1">
    <property type="nucleotide sequence ID" value="XM_001226536.1"/>
</dbReference>
<keyword evidence="3" id="KW-1185">Reference proteome</keyword>
<sequence>MDTTGLVGQTTNGRDREFGDQRVTGSKSSSGPMVALWFKEPRDIFRDP</sequence>
<dbReference type="InParanoid" id="Q2GTU4"/>
<feature type="region of interest" description="Disordered" evidence="1">
    <location>
        <begin position="1"/>
        <end position="30"/>
    </location>
</feature>
<dbReference type="VEuPathDB" id="FungiDB:CHGG_08610"/>
<gene>
    <name evidence="2" type="ORF">CHGG_08610</name>
</gene>
<evidence type="ECO:0000256" key="1">
    <source>
        <dbReference type="SAM" id="MobiDB-lite"/>
    </source>
</evidence>
<dbReference type="OrthoDB" id="10349363at2759"/>
<reference evidence="3" key="1">
    <citation type="journal article" date="2015" name="Genome Announc.">
        <title>Draft genome sequence of the cellulolytic fungus Chaetomium globosum.</title>
        <authorList>
            <person name="Cuomo C.A."/>
            <person name="Untereiner W.A."/>
            <person name="Ma L.-J."/>
            <person name="Grabherr M."/>
            <person name="Birren B.W."/>
        </authorList>
    </citation>
    <scope>NUCLEOTIDE SEQUENCE [LARGE SCALE GENOMIC DNA]</scope>
    <source>
        <strain evidence="3">ATCC 6205 / CBS 148.51 / DSM 1962 / NBRC 6347 / NRRL 1970</strain>
    </source>
</reference>
<name>Q2GTU4_CHAGB</name>
<dbReference type="Proteomes" id="UP000001056">
    <property type="component" value="Unassembled WGS sequence"/>
</dbReference>
<evidence type="ECO:0000313" key="2">
    <source>
        <dbReference type="EMBL" id="EAQ84596.1"/>
    </source>
</evidence>
<dbReference type="GeneID" id="4395794"/>
<proteinExistence type="predicted"/>
<dbReference type="HOGENOM" id="CLU_3159923_0_0_1"/>
<accession>Q2GTU4</accession>
<dbReference type="AlphaFoldDB" id="Q2GTU4"/>